<evidence type="ECO:0000256" key="1">
    <source>
        <dbReference type="SAM" id="Phobius"/>
    </source>
</evidence>
<accession>A0ABY9IW49</accession>
<keyword evidence="4" id="KW-1185">Reference proteome</keyword>
<dbReference type="InterPro" id="IPR057169">
    <property type="entry name" value="DUF7847"/>
</dbReference>
<protein>
    <recommendedName>
        <fullName evidence="2">DUF7847 domain-containing protein</fullName>
    </recommendedName>
</protein>
<dbReference type="PANTHER" id="PTHR33133">
    <property type="entry name" value="OS08G0107100 PROTEIN-RELATED"/>
    <property type="match status" value="1"/>
</dbReference>
<dbReference type="EMBL" id="CP120988">
    <property type="protein sequence ID" value="WLQ59688.1"/>
    <property type="molecule type" value="Genomic_DNA"/>
</dbReference>
<sequence length="371" mass="38126">MAQDAGWGGGAYGGAPYGGPPGPPGWGGWGGGWVPPKPGVVPLGPMRLGDVMGGAFATVGRYGKQLLGVGAAAYGGALALVLTAAAIAYSAVADHLDRILALGSDEDPRAEDWVPLLIAFSSVALVALIATVISTALMYAAVPAVLQEAVLGRPTTFSAVWRRAWSRMPAVVGTVLLTWLIVLVPILLAWLGFVAIVIAAVSTDGGGQIAVILIGVLGALATAPLATWLWVKFSLAPSVVVFESQGPIGALRRSSRLVRGDWWRIFGITLLAGAVAGFAGYLIQIPFSVLGTFSGMLGTGNLGDDPNPTAVITAVSGYVLAIMVGQLVSQLVVATFPPLVTGLLYVDRRIRTEELGPVLAEAAAVPPQYTQ</sequence>
<feature type="transmembrane region" description="Helical" evidence="1">
    <location>
        <begin position="318"/>
        <end position="346"/>
    </location>
</feature>
<organism evidence="3 4">
    <name type="scientific">Streptomyces poriferorum</name>
    <dbReference type="NCBI Taxonomy" id="2798799"/>
    <lineage>
        <taxon>Bacteria</taxon>
        <taxon>Bacillati</taxon>
        <taxon>Actinomycetota</taxon>
        <taxon>Actinomycetes</taxon>
        <taxon>Kitasatosporales</taxon>
        <taxon>Streptomycetaceae</taxon>
        <taxon>Streptomyces</taxon>
    </lineage>
</organism>
<evidence type="ECO:0000313" key="3">
    <source>
        <dbReference type="EMBL" id="WLQ59688.1"/>
    </source>
</evidence>
<keyword evidence="1" id="KW-0812">Transmembrane</keyword>
<proteinExistence type="predicted"/>
<dbReference type="Pfam" id="PF25231">
    <property type="entry name" value="DUF7847"/>
    <property type="match status" value="1"/>
</dbReference>
<name>A0ABY9IW49_9ACTN</name>
<evidence type="ECO:0000313" key="4">
    <source>
        <dbReference type="Proteomes" id="UP001235744"/>
    </source>
</evidence>
<gene>
    <name evidence="3" type="ORF">P8A19_31565</name>
</gene>
<feature type="transmembrane region" description="Helical" evidence="1">
    <location>
        <begin position="207"/>
        <end position="231"/>
    </location>
</feature>
<dbReference type="RefSeq" id="WP_306069709.1">
    <property type="nucleotide sequence ID" value="NZ_CP120988.1"/>
</dbReference>
<feature type="transmembrane region" description="Helical" evidence="1">
    <location>
        <begin position="171"/>
        <end position="201"/>
    </location>
</feature>
<keyword evidence="1" id="KW-1133">Transmembrane helix</keyword>
<feature type="transmembrane region" description="Helical" evidence="1">
    <location>
        <begin position="113"/>
        <end position="146"/>
    </location>
</feature>
<reference evidence="3 4" key="1">
    <citation type="submission" date="2023-03" db="EMBL/GenBank/DDBJ databases">
        <title>Isolation and description of six Streptomyces strains from soil environments, able to metabolize different microbial glucans.</title>
        <authorList>
            <person name="Widen T."/>
            <person name="Larsbrink J."/>
        </authorList>
    </citation>
    <scope>NUCLEOTIDE SEQUENCE [LARGE SCALE GENOMIC DNA]</scope>
    <source>
        <strain evidence="3 4">Alt2</strain>
    </source>
</reference>
<feature type="domain" description="DUF7847" evidence="2">
    <location>
        <begin position="46"/>
        <end position="336"/>
    </location>
</feature>
<dbReference type="Proteomes" id="UP001235744">
    <property type="component" value="Chromosome"/>
</dbReference>
<keyword evidence="1" id="KW-0472">Membrane</keyword>
<evidence type="ECO:0000259" key="2">
    <source>
        <dbReference type="Pfam" id="PF25231"/>
    </source>
</evidence>
<feature type="transmembrane region" description="Helical" evidence="1">
    <location>
        <begin position="71"/>
        <end position="93"/>
    </location>
</feature>
<dbReference type="PANTHER" id="PTHR33133:SF1">
    <property type="entry name" value="EXPRESSED PROTEIN-RELATED"/>
    <property type="match status" value="1"/>
</dbReference>
<feature type="transmembrane region" description="Helical" evidence="1">
    <location>
        <begin position="262"/>
        <end position="283"/>
    </location>
</feature>